<dbReference type="NCBIfam" id="TIGR02008">
    <property type="entry name" value="fdx_plant"/>
    <property type="match status" value="1"/>
</dbReference>
<dbReference type="InterPro" id="IPR006058">
    <property type="entry name" value="2Fe2S_fd_BS"/>
</dbReference>
<protein>
    <recommendedName>
        <fullName evidence="9">Ferredoxin</fullName>
    </recommendedName>
</protein>
<dbReference type="GO" id="GO:0022900">
    <property type="term" value="P:electron transport chain"/>
    <property type="evidence" value="ECO:0007669"/>
    <property type="project" value="InterPro"/>
</dbReference>
<dbReference type="PANTHER" id="PTHR43112">
    <property type="entry name" value="FERREDOXIN"/>
    <property type="match status" value="1"/>
</dbReference>
<evidence type="ECO:0000256" key="6">
    <source>
        <dbReference type="ARBA" id="ARBA00022982"/>
    </source>
</evidence>
<dbReference type="GO" id="GO:0009055">
    <property type="term" value="F:electron transfer activity"/>
    <property type="evidence" value="ECO:0007669"/>
    <property type="project" value="InterPro"/>
</dbReference>
<keyword evidence="3 9" id="KW-0813">Transport</keyword>
<evidence type="ECO:0000256" key="4">
    <source>
        <dbReference type="ARBA" id="ARBA00022714"/>
    </source>
</evidence>
<dbReference type="InterPro" id="IPR036010">
    <property type="entry name" value="2Fe-2S_ferredoxin-like_sf"/>
</dbReference>
<evidence type="ECO:0000313" key="12">
    <source>
        <dbReference type="EMBL" id="KAJ0960016.1"/>
    </source>
</evidence>
<evidence type="ECO:0000256" key="8">
    <source>
        <dbReference type="ARBA" id="ARBA00023014"/>
    </source>
</evidence>
<dbReference type="PROSITE" id="PS00197">
    <property type="entry name" value="2FE2S_FER_1"/>
    <property type="match status" value="1"/>
</dbReference>
<dbReference type="Pfam" id="PF00111">
    <property type="entry name" value="Fer2"/>
    <property type="match status" value="1"/>
</dbReference>
<dbReference type="FunFam" id="3.10.20.30:FF:000014">
    <property type="entry name" value="Ferredoxin"/>
    <property type="match status" value="1"/>
</dbReference>
<dbReference type="GO" id="GO:0046872">
    <property type="term" value="F:metal ion binding"/>
    <property type="evidence" value="ECO:0007669"/>
    <property type="project" value="UniProtKB-KW"/>
</dbReference>
<evidence type="ECO:0000256" key="10">
    <source>
        <dbReference type="SAM" id="MobiDB-lite"/>
    </source>
</evidence>
<dbReference type="Proteomes" id="UP001085076">
    <property type="component" value="Unassembled WGS sequence"/>
</dbReference>
<comment type="similarity">
    <text evidence="2 9">Belongs to the 2Fe2S plant-type ferredoxin family.</text>
</comment>
<comment type="caution">
    <text evidence="12">The sequence shown here is derived from an EMBL/GenBank/DDBJ whole genome shotgun (WGS) entry which is preliminary data.</text>
</comment>
<feature type="region of interest" description="Disordered" evidence="10">
    <location>
        <begin position="167"/>
        <end position="190"/>
    </location>
</feature>
<accession>A0A9D5H1R4</accession>
<evidence type="ECO:0000256" key="1">
    <source>
        <dbReference type="ARBA" id="ARBA00004229"/>
    </source>
</evidence>
<keyword evidence="8 9" id="KW-0411">Iron-sulfur</keyword>
<dbReference type="CDD" id="cd00207">
    <property type="entry name" value="fer2"/>
    <property type="match status" value="1"/>
</dbReference>
<keyword evidence="6 9" id="KW-0249">Electron transport</keyword>
<dbReference type="Gene3D" id="3.10.20.30">
    <property type="match status" value="1"/>
</dbReference>
<comment type="function">
    <text evidence="9">Ferredoxins are iron-sulfur proteins that transfer electrons in a wide variety of metabolic reactions.</text>
</comment>
<name>A0A9D5H1R4_9LILI</name>
<evidence type="ECO:0000259" key="11">
    <source>
        <dbReference type="PROSITE" id="PS51085"/>
    </source>
</evidence>
<proteinExistence type="inferred from homology"/>
<evidence type="ECO:0000256" key="3">
    <source>
        <dbReference type="ARBA" id="ARBA00022448"/>
    </source>
</evidence>
<dbReference type="InterPro" id="IPR012675">
    <property type="entry name" value="Beta-grasp_dom_sf"/>
</dbReference>
<keyword evidence="9" id="KW-0150">Chloroplast</keyword>
<dbReference type="InterPro" id="IPR010241">
    <property type="entry name" value="Fd_pln"/>
</dbReference>
<evidence type="ECO:0000313" key="13">
    <source>
        <dbReference type="Proteomes" id="UP001085076"/>
    </source>
</evidence>
<evidence type="ECO:0000256" key="7">
    <source>
        <dbReference type="ARBA" id="ARBA00023004"/>
    </source>
</evidence>
<dbReference type="GO" id="GO:0009570">
    <property type="term" value="C:chloroplast stroma"/>
    <property type="evidence" value="ECO:0007669"/>
    <property type="project" value="TreeGrafter"/>
</dbReference>
<keyword evidence="9" id="KW-0934">Plastid</keyword>
<feature type="domain" description="2Fe-2S ferredoxin-type" evidence="11">
    <location>
        <begin position="234"/>
        <end position="324"/>
    </location>
</feature>
<keyword evidence="4 9" id="KW-0001">2Fe-2S</keyword>
<dbReference type="PANTHER" id="PTHR43112:SF3">
    <property type="entry name" value="FERREDOXIN-2, CHLOROPLASTIC"/>
    <property type="match status" value="1"/>
</dbReference>
<evidence type="ECO:0000256" key="5">
    <source>
        <dbReference type="ARBA" id="ARBA00022723"/>
    </source>
</evidence>
<evidence type="ECO:0000256" key="9">
    <source>
        <dbReference type="RuleBase" id="RU364001"/>
    </source>
</evidence>
<dbReference type="PROSITE" id="PS51085">
    <property type="entry name" value="2FE2S_FER_2"/>
    <property type="match status" value="1"/>
</dbReference>
<organism evidence="12 13">
    <name type="scientific">Dioscorea zingiberensis</name>
    <dbReference type="NCBI Taxonomy" id="325984"/>
    <lineage>
        <taxon>Eukaryota</taxon>
        <taxon>Viridiplantae</taxon>
        <taxon>Streptophyta</taxon>
        <taxon>Embryophyta</taxon>
        <taxon>Tracheophyta</taxon>
        <taxon>Spermatophyta</taxon>
        <taxon>Magnoliopsida</taxon>
        <taxon>Liliopsida</taxon>
        <taxon>Dioscoreales</taxon>
        <taxon>Dioscoreaceae</taxon>
        <taxon>Dioscorea</taxon>
    </lineage>
</organism>
<dbReference type="AlphaFoldDB" id="A0A9D5H1R4"/>
<keyword evidence="13" id="KW-1185">Reference proteome</keyword>
<dbReference type="OrthoDB" id="1885901at2759"/>
<keyword evidence="5 9" id="KW-0479">Metal-binding</keyword>
<comment type="subcellular location">
    <subcellularLocation>
        <location evidence="1 9">Plastid</location>
        <location evidence="1 9">Chloroplast</location>
    </subcellularLocation>
</comment>
<evidence type="ECO:0000256" key="2">
    <source>
        <dbReference type="ARBA" id="ARBA00007874"/>
    </source>
</evidence>
<keyword evidence="7 9" id="KW-0408">Iron</keyword>
<gene>
    <name evidence="12" type="ORF">J5N97_000210</name>
</gene>
<dbReference type="EMBL" id="JAGGNH010000121">
    <property type="protein sequence ID" value="KAJ0960016.1"/>
    <property type="molecule type" value="Genomic_DNA"/>
</dbReference>
<dbReference type="SUPFAM" id="SSF54292">
    <property type="entry name" value="2Fe-2S ferredoxin-like"/>
    <property type="match status" value="1"/>
</dbReference>
<reference evidence="12 13" key="1">
    <citation type="journal article" date="2022" name="Hortic Res">
        <title>The genome of Dioscorea zingiberensis sheds light on the biosynthesis, origin and evolution of the medicinally important diosgenin saponins.</title>
        <authorList>
            <person name="Li Y."/>
            <person name="Tan C."/>
            <person name="Li Z."/>
            <person name="Guo J."/>
            <person name="Li S."/>
            <person name="Chen X."/>
            <person name="Wang C."/>
            <person name="Dai X."/>
            <person name="Yang H."/>
            <person name="Song W."/>
            <person name="Hou L."/>
            <person name="Xu J."/>
            <person name="Tong Z."/>
            <person name="Xu A."/>
            <person name="Yuan X."/>
            <person name="Wang W."/>
            <person name="Yang Q."/>
            <person name="Chen L."/>
            <person name="Sun Z."/>
            <person name="Wang K."/>
            <person name="Pan B."/>
            <person name="Chen J."/>
            <person name="Bao Y."/>
            <person name="Liu F."/>
            <person name="Qi X."/>
            <person name="Gang D.R."/>
            <person name="Wen J."/>
            <person name="Li J."/>
        </authorList>
    </citation>
    <scope>NUCLEOTIDE SEQUENCE [LARGE SCALE GENOMIC DNA]</scope>
    <source>
        <strain evidence="12">Dzin_1.0</strain>
    </source>
</reference>
<comment type="cofactor">
    <cofactor evidence="9">
        <name>[2Fe-2S] cluster</name>
        <dbReference type="ChEBI" id="CHEBI:190135"/>
    </cofactor>
    <text evidence="9">Binds 1 [2Fe-2S] cluster.</text>
</comment>
<dbReference type="GO" id="GO:0051537">
    <property type="term" value="F:2 iron, 2 sulfur cluster binding"/>
    <property type="evidence" value="ECO:0007669"/>
    <property type="project" value="UniProtKB-KW"/>
</dbReference>
<sequence>MHRDGANARHTTYRLDEEWPTLSNPNRAIVAPTRPPFREDSHQGIAARMPQVPIGEACVDETEILPLPPLKADSVMDLVVATASPSRRRVATRLITSFSRDGQTQNPGEKPLHDCEATTDDHGRLVERVSQAIMDRAHDPPLENMVMEDECQTEDKDLKLQQNSNTSLLHSQPQPKPTPILSHTHPHPPPPPPMATFTTITSTLTALKAFPGTSPGLFGLGVKARGGRMTAMAYNVKLITPEGEVELKCPEDSYILDSAEEAGVDLPYSCRSGACSSCLGKVVSGEVDQSENSFLDEDQIEAGYVLTCIALPLNDVVIETHMEDKLD</sequence>
<dbReference type="InterPro" id="IPR001041">
    <property type="entry name" value="2Fe-2S_ferredoxin-type"/>
</dbReference>